<feature type="region of interest" description="Disordered" evidence="1">
    <location>
        <begin position="133"/>
        <end position="161"/>
    </location>
</feature>
<evidence type="ECO:0000259" key="2">
    <source>
        <dbReference type="Pfam" id="PF11001"/>
    </source>
</evidence>
<reference evidence="3" key="1">
    <citation type="submission" date="2021-07" db="EMBL/GenBank/DDBJ databases">
        <authorList>
            <person name="Branca A.L. A."/>
        </authorList>
    </citation>
    <scope>NUCLEOTIDE SEQUENCE</scope>
</reference>
<evidence type="ECO:0000313" key="4">
    <source>
        <dbReference type="Proteomes" id="UP001154252"/>
    </source>
</evidence>
<evidence type="ECO:0000256" key="1">
    <source>
        <dbReference type="SAM" id="MobiDB-lite"/>
    </source>
</evidence>
<feature type="region of interest" description="Disordered" evidence="1">
    <location>
        <begin position="47"/>
        <end position="84"/>
    </location>
</feature>
<evidence type="ECO:0000313" key="3">
    <source>
        <dbReference type="EMBL" id="CAG8908528.1"/>
    </source>
</evidence>
<dbReference type="PANTHER" id="PTHR36102:SF5">
    <property type="entry name" value="YDR124W-LIKE HELICAL BUNDLE DOMAIN-CONTAINING PROTEIN"/>
    <property type="match status" value="1"/>
</dbReference>
<keyword evidence="4" id="KW-1185">Reference proteome</keyword>
<dbReference type="Pfam" id="PF11001">
    <property type="entry name" value="AFUB_07903_YDR124W_hel"/>
    <property type="match status" value="1"/>
</dbReference>
<organism evidence="3 4">
    <name type="scientific">Penicillium egyptiacum</name>
    <dbReference type="NCBI Taxonomy" id="1303716"/>
    <lineage>
        <taxon>Eukaryota</taxon>
        <taxon>Fungi</taxon>
        <taxon>Dikarya</taxon>
        <taxon>Ascomycota</taxon>
        <taxon>Pezizomycotina</taxon>
        <taxon>Eurotiomycetes</taxon>
        <taxon>Eurotiomycetidae</taxon>
        <taxon>Eurotiales</taxon>
        <taxon>Aspergillaceae</taxon>
        <taxon>Penicillium</taxon>
    </lineage>
</organism>
<accession>A0A9W4KK07</accession>
<proteinExistence type="predicted"/>
<feature type="compositionally biased region" description="Basic and acidic residues" evidence="1">
    <location>
        <begin position="68"/>
        <end position="78"/>
    </location>
</feature>
<protein>
    <recommendedName>
        <fullName evidence="2">Subtelomeric hrmA-associated cluster protein AFUB-079030/YDR124W-like helical bundle domain-containing protein</fullName>
    </recommendedName>
</protein>
<sequence>MIYIDHKGNIKVQESRSVQERGPSVFTPEVQQNFLQILGESIGCHQPIQAKHSRSKSPKRNGSMTPLSDRHSAEHDSDTQDLSGSVDMKFRIGDTQNVIAYYERAFYEFQQLNCRTIAKAFICAIEPRKQSKYPYSGKPPGSAPGTRCDPEKTKPEWWPSDVQHKEPDHIMKEDRVQLLVHILCRLGSYGITADKLEEVARATRRKFQDQSRAEVIFEILWVRKLEERFEQSDIHVIVDIKNLTWKEISPPAQTPPHPEQGQMAPEPIEQEYTPLTTPTEDLPSASICSLPGSLSHPTMRPQYTNLSPQSRVNTATTAEMISTHRSPVFNYSARDSFPASASSDRHTGPLYHYASWLNTRIQQDSASQANCGAPATTQG</sequence>
<dbReference type="InterPro" id="IPR047092">
    <property type="entry name" value="AFUB_07903/YDR124W-like_hel"/>
</dbReference>
<dbReference type="Proteomes" id="UP001154252">
    <property type="component" value="Unassembled WGS sequence"/>
</dbReference>
<dbReference type="InterPro" id="IPR021264">
    <property type="entry name" value="AFUB_079030/YDR124W-like"/>
</dbReference>
<dbReference type="OrthoDB" id="5338458at2759"/>
<comment type="caution">
    <text evidence="3">The sequence shown here is derived from an EMBL/GenBank/DDBJ whole genome shotgun (WGS) entry which is preliminary data.</text>
</comment>
<feature type="domain" description="Subtelomeric hrmA-associated cluster protein AFUB-079030/YDR124W-like helical bundle" evidence="2">
    <location>
        <begin position="91"/>
        <end position="224"/>
    </location>
</feature>
<dbReference type="EMBL" id="CAJVRC010000894">
    <property type="protein sequence ID" value="CAG8908528.1"/>
    <property type="molecule type" value="Genomic_DNA"/>
</dbReference>
<dbReference type="AlphaFoldDB" id="A0A9W4KK07"/>
<gene>
    <name evidence="3" type="ORF">PEGY_LOCUS9298</name>
</gene>
<name>A0A9W4KK07_9EURO</name>
<dbReference type="PANTHER" id="PTHR36102">
    <property type="entry name" value="CHROMOSOME 10, WHOLE GENOME SHOTGUN SEQUENCE"/>
    <property type="match status" value="1"/>
</dbReference>